<feature type="transmembrane region" description="Helical" evidence="1">
    <location>
        <begin position="49"/>
        <end position="68"/>
    </location>
</feature>
<feature type="transmembrane region" description="Helical" evidence="1">
    <location>
        <begin position="137"/>
        <end position="154"/>
    </location>
</feature>
<feature type="transmembrane region" description="Helical" evidence="1">
    <location>
        <begin position="220"/>
        <end position="241"/>
    </location>
</feature>
<dbReference type="InterPro" id="IPR000620">
    <property type="entry name" value="EamA_dom"/>
</dbReference>
<dbReference type="SUPFAM" id="SSF103481">
    <property type="entry name" value="Multidrug resistance efflux transporter EmrE"/>
    <property type="match status" value="2"/>
</dbReference>
<comment type="caution">
    <text evidence="3">The sequence shown here is derived from an EMBL/GenBank/DDBJ whole genome shotgun (WGS) entry which is preliminary data.</text>
</comment>
<accession>A0A317EBV0</accession>
<feature type="transmembrane region" description="Helical" evidence="1">
    <location>
        <begin position="105"/>
        <end position="125"/>
    </location>
</feature>
<gene>
    <name evidence="3" type="ORF">DKG75_03210</name>
</gene>
<dbReference type="RefSeq" id="WP_109919622.1">
    <property type="nucleotide sequence ID" value="NZ_QGLF01000001.1"/>
</dbReference>
<dbReference type="PANTHER" id="PTHR22911:SF103">
    <property type="entry name" value="BLR2811 PROTEIN"/>
    <property type="match status" value="1"/>
</dbReference>
<keyword evidence="1" id="KW-0472">Membrane</keyword>
<protein>
    <submittedName>
        <fullName evidence="3">EamA/RhaT family transporter</fullName>
    </submittedName>
</protein>
<feature type="domain" description="EamA" evidence="2">
    <location>
        <begin position="162"/>
        <end position="286"/>
    </location>
</feature>
<organism evidence="3 4">
    <name type="scientific">Zavarzinia compransoris</name>
    <dbReference type="NCBI Taxonomy" id="1264899"/>
    <lineage>
        <taxon>Bacteria</taxon>
        <taxon>Pseudomonadati</taxon>
        <taxon>Pseudomonadota</taxon>
        <taxon>Alphaproteobacteria</taxon>
        <taxon>Rhodospirillales</taxon>
        <taxon>Zavarziniaceae</taxon>
        <taxon>Zavarzinia</taxon>
    </lineage>
</organism>
<evidence type="ECO:0000256" key="1">
    <source>
        <dbReference type="SAM" id="Phobius"/>
    </source>
</evidence>
<reference evidence="4" key="1">
    <citation type="submission" date="2018-05" db="EMBL/GenBank/DDBJ databases">
        <title>Zavarzinia sp. HR-AS.</title>
        <authorList>
            <person name="Lee Y."/>
            <person name="Jeon C.O."/>
        </authorList>
    </citation>
    <scope>NUCLEOTIDE SEQUENCE [LARGE SCALE GENOMIC DNA]</scope>
    <source>
        <strain evidence="4">DSM 1231</strain>
    </source>
</reference>
<proteinExistence type="predicted"/>
<keyword evidence="4" id="KW-1185">Reference proteome</keyword>
<feature type="transmembrane region" description="Helical" evidence="1">
    <location>
        <begin position="16"/>
        <end position="37"/>
    </location>
</feature>
<dbReference type="InterPro" id="IPR037185">
    <property type="entry name" value="EmrE-like"/>
</dbReference>
<dbReference type="PANTHER" id="PTHR22911">
    <property type="entry name" value="ACYL-MALONYL CONDENSING ENZYME-RELATED"/>
    <property type="match status" value="1"/>
</dbReference>
<sequence length="301" mass="32342">MTTATTADSQVQARDAVAGILWMVLAVFIFIGMDALAKWQAERYHVAQLVFFRSTFGLFVVLPFLLHGTGLRAKLKSRRLGLHFVRAAVGTISLFAFFLAYQKLALADVIALSFISPLLMTALSVPLLGETVGWRRWTAIGVGFLGVLVMVQPGGGLFSAYALLPLAGAFTYALVGVTIRVLSRTEEPATIVFFFGLFSSVTACLFLPFVWVTPADLTDWAGQIGIGLIGGLAQLAMTTAFRRAPVSVVSPFEYTGIVWGVAIGFAFWGELPSLAVWAGCGLVVGSGLYILHREASLARRG</sequence>
<feature type="transmembrane region" description="Helical" evidence="1">
    <location>
        <begin position="80"/>
        <end position="99"/>
    </location>
</feature>
<feature type="transmembrane region" description="Helical" evidence="1">
    <location>
        <begin position="274"/>
        <end position="291"/>
    </location>
</feature>
<dbReference type="Gene3D" id="1.10.3730.20">
    <property type="match status" value="1"/>
</dbReference>
<dbReference type="AlphaFoldDB" id="A0A317EBV0"/>
<keyword evidence="1" id="KW-0812">Transmembrane</keyword>
<dbReference type="Proteomes" id="UP000246077">
    <property type="component" value="Unassembled WGS sequence"/>
</dbReference>
<evidence type="ECO:0000313" key="3">
    <source>
        <dbReference type="EMBL" id="PWR23590.1"/>
    </source>
</evidence>
<name>A0A317EBV0_9PROT</name>
<keyword evidence="1" id="KW-1133">Transmembrane helix</keyword>
<dbReference type="GO" id="GO:0016020">
    <property type="term" value="C:membrane"/>
    <property type="evidence" value="ECO:0007669"/>
    <property type="project" value="InterPro"/>
</dbReference>
<dbReference type="EMBL" id="QGLF01000001">
    <property type="protein sequence ID" value="PWR23590.1"/>
    <property type="molecule type" value="Genomic_DNA"/>
</dbReference>
<dbReference type="OrthoDB" id="9812899at2"/>
<evidence type="ECO:0000313" key="4">
    <source>
        <dbReference type="Proteomes" id="UP000246077"/>
    </source>
</evidence>
<evidence type="ECO:0000259" key="2">
    <source>
        <dbReference type="Pfam" id="PF00892"/>
    </source>
</evidence>
<feature type="transmembrane region" description="Helical" evidence="1">
    <location>
        <begin position="160"/>
        <end position="179"/>
    </location>
</feature>
<feature type="transmembrane region" description="Helical" evidence="1">
    <location>
        <begin position="191"/>
        <end position="214"/>
    </location>
</feature>
<feature type="transmembrane region" description="Helical" evidence="1">
    <location>
        <begin position="248"/>
        <end position="268"/>
    </location>
</feature>
<dbReference type="Pfam" id="PF00892">
    <property type="entry name" value="EamA"/>
    <property type="match status" value="2"/>
</dbReference>
<feature type="domain" description="EamA" evidence="2">
    <location>
        <begin position="18"/>
        <end position="151"/>
    </location>
</feature>